<evidence type="ECO:0000313" key="1">
    <source>
        <dbReference type="EMBL" id="GAG96075.1"/>
    </source>
</evidence>
<feature type="non-terminal residue" evidence="1">
    <location>
        <position position="1"/>
    </location>
</feature>
<reference evidence="1" key="1">
    <citation type="journal article" date="2014" name="Front. Microbiol.">
        <title>High frequency of phylogenetically diverse reductive dehalogenase-homologous genes in deep subseafloor sedimentary metagenomes.</title>
        <authorList>
            <person name="Kawai M."/>
            <person name="Futagami T."/>
            <person name="Toyoda A."/>
            <person name="Takaki Y."/>
            <person name="Nishi S."/>
            <person name="Hori S."/>
            <person name="Arai W."/>
            <person name="Tsubouchi T."/>
            <person name="Morono Y."/>
            <person name="Uchiyama I."/>
            <person name="Ito T."/>
            <person name="Fujiyama A."/>
            <person name="Inagaki F."/>
            <person name="Takami H."/>
        </authorList>
    </citation>
    <scope>NUCLEOTIDE SEQUENCE</scope>
    <source>
        <strain evidence="1">Expedition CK06-06</strain>
    </source>
</reference>
<dbReference type="AlphaFoldDB" id="X1BM67"/>
<organism evidence="1">
    <name type="scientific">marine sediment metagenome</name>
    <dbReference type="NCBI Taxonomy" id="412755"/>
    <lineage>
        <taxon>unclassified sequences</taxon>
        <taxon>metagenomes</taxon>
        <taxon>ecological metagenomes</taxon>
    </lineage>
</organism>
<accession>X1BM67</accession>
<evidence type="ECO:0008006" key="2">
    <source>
        <dbReference type="Google" id="ProtNLM"/>
    </source>
</evidence>
<gene>
    <name evidence="1" type="ORF">S01H4_43086</name>
</gene>
<comment type="caution">
    <text evidence="1">The sequence shown here is derived from an EMBL/GenBank/DDBJ whole genome shotgun (WGS) entry which is preliminary data.</text>
</comment>
<sequence length="93" mass="10360">YCFHFPGSYIIPLPKHPNLKAHQQYPVAGLISIGSSMIFSVSDKSAAIVPTINYYMFENVDLTLMLNFYIGDEGKVFSSTLGNGGFIRAQVYF</sequence>
<proteinExistence type="predicted"/>
<protein>
    <recommendedName>
        <fullName evidence="2">Porin domain-containing protein</fullName>
    </recommendedName>
</protein>
<name>X1BM67_9ZZZZ</name>
<dbReference type="EMBL" id="BART01023732">
    <property type="protein sequence ID" value="GAG96075.1"/>
    <property type="molecule type" value="Genomic_DNA"/>
</dbReference>